<organism evidence="8 9">
    <name type="scientific">Actinopolymorpha cephalotaxi</name>
    <dbReference type="NCBI Taxonomy" id="504797"/>
    <lineage>
        <taxon>Bacteria</taxon>
        <taxon>Bacillati</taxon>
        <taxon>Actinomycetota</taxon>
        <taxon>Actinomycetes</taxon>
        <taxon>Propionibacteriales</taxon>
        <taxon>Actinopolymorphaceae</taxon>
        <taxon>Actinopolymorpha</taxon>
    </lineage>
</organism>
<evidence type="ECO:0000313" key="9">
    <source>
        <dbReference type="Proteomes" id="UP000533017"/>
    </source>
</evidence>
<comment type="pathway">
    <text evidence="1">Cofactor biosynthesis; thiamine diphosphate biosynthesis.</text>
</comment>
<dbReference type="SUPFAM" id="SSF54373">
    <property type="entry name" value="FAD-linked reductases, C-terminal domain"/>
    <property type="match status" value="1"/>
</dbReference>
<evidence type="ECO:0000313" key="8">
    <source>
        <dbReference type="EMBL" id="NYH83280.1"/>
    </source>
</evidence>
<keyword evidence="3 8" id="KW-0560">Oxidoreductase</keyword>
<feature type="region of interest" description="Disordered" evidence="6">
    <location>
        <begin position="362"/>
        <end position="390"/>
    </location>
</feature>
<proteinExistence type="predicted"/>
<comment type="catalytic activity">
    <reaction evidence="4">
        <text>glycine + O2 + H2O = glyoxylate + H2O2 + NH4(+)</text>
        <dbReference type="Rhea" id="RHEA:11532"/>
        <dbReference type="ChEBI" id="CHEBI:15377"/>
        <dbReference type="ChEBI" id="CHEBI:15379"/>
        <dbReference type="ChEBI" id="CHEBI:16240"/>
        <dbReference type="ChEBI" id="CHEBI:28938"/>
        <dbReference type="ChEBI" id="CHEBI:36655"/>
        <dbReference type="ChEBI" id="CHEBI:57305"/>
        <dbReference type="EC" id="1.4.3.19"/>
    </reaction>
</comment>
<evidence type="ECO:0000256" key="1">
    <source>
        <dbReference type="ARBA" id="ARBA00004948"/>
    </source>
</evidence>
<dbReference type="Pfam" id="PF01266">
    <property type="entry name" value="DAO"/>
    <property type="match status" value="1"/>
</dbReference>
<evidence type="ECO:0000256" key="6">
    <source>
        <dbReference type="SAM" id="MobiDB-lite"/>
    </source>
</evidence>
<name>A0ABX2S4D2_9ACTN</name>
<feature type="domain" description="FAD dependent oxidoreductase" evidence="7">
    <location>
        <begin position="4"/>
        <end position="354"/>
    </location>
</feature>
<dbReference type="EMBL" id="JACBZA010000001">
    <property type="protein sequence ID" value="NYH83280.1"/>
    <property type="molecule type" value="Genomic_DNA"/>
</dbReference>
<gene>
    <name evidence="8" type="ORF">FHR37_002131</name>
</gene>
<dbReference type="GO" id="GO:0043799">
    <property type="term" value="F:glycine oxidase activity"/>
    <property type="evidence" value="ECO:0007669"/>
    <property type="project" value="UniProtKB-EC"/>
</dbReference>
<dbReference type="EC" id="1.4.3.19" evidence="5"/>
<dbReference type="Gene3D" id="3.50.50.60">
    <property type="entry name" value="FAD/NAD(P)-binding domain"/>
    <property type="match status" value="1"/>
</dbReference>
<keyword evidence="2" id="KW-0784">Thiamine biosynthesis</keyword>
<dbReference type="Gene3D" id="3.30.9.10">
    <property type="entry name" value="D-Amino Acid Oxidase, subunit A, domain 2"/>
    <property type="match status" value="1"/>
</dbReference>
<dbReference type="PRINTS" id="PR00419">
    <property type="entry name" value="ADXRDTASE"/>
</dbReference>
<protein>
    <recommendedName>
        <fullName evidence="5">glycine oxidase</fullName>
        <ecNumber evidence="5">1.4.3.19</ecNumber>
    </recommendedName>
</protein>
<feature type="region of interest" description="Disordered" evidence="6">
    <location>
        <begin position="171"/>
        <end position="195"/>
    </location>
</feature>
<feature type="compositionally biased region" description="Basic and acidic residues" evidence="6">
    <location>
        <begin position="186"/>
        <end position="195"/>
    </location>
</feature>
<evidence type="ECO:0000256" key="5">
    <source>
        <dbReference type="ARBA" id="ARBA00050018"/>
    </source>
</evidence>
<evidence type="ECO:0000256" key="4">
    <source>
        <dbReference type="ARBA" id="ARBA00049872"/>
    </source>
</evidence>
<sequence>MPMRIAVLGAGIVGLACAAELLRAGHDVRVFDPAPASGATHAAAGMLSPAGEAWHGEENLLRLGVESAGLWPEYAAWLESASGVDVDHRRAGTLLAGRDHDDVQVVRRTLDLLAAHGIEYEELRQRDLREREPELSTRVCGGAYLPGDHSVNPRRVSAALLALLGDRVEHRNAAPSTTPSPLLAPGEDRPASVEGVRTEDGRLVRADAVLVATGHQLPPQVPQRRHVRPVRGEILRVRPPSGQAPTQTIRALVHGEPVYAVPRAGGEVVVGATQEEHAGDPMPTVGGVARLLDAARTLLPGLERAEILEVLARHRPGTPDNGPMLGPTGVHGLYLAAGHHRGGVLLAPVTARILRAHIESGSPDAANAFSPSRFDTSERMSRWTSLSTAN</sequence>
<dbReference type="InterPro" id="IPR036188">
    <property type="entry name" value="FAD/NAD-bd_sf"/>
</dbReference>
<dbReference type="SUPFAM" id="SSF51905">
    <property type="entry name" value="FAD/NAD(P)-binding domain"/>
    <property type="match status" value="1"/>
</dbReference>
<evidence type="ECO:0000259" key="7">
    <source>
        <dbReference type="Pfam" id="PF01266"/>
    </source>
</evidence>
<dbReference type="Proteomes" id="UP000533017">
    <property type="component" value="Unassembled WGS sequence"/>
</dbReference>
<comment type="caution">
    <text evidence="8">The sequence shown here is derived from an EMBL/GenBank/DDBJ whole genome shotgun (WGS) entry which is preliminary data.</text>
</comment>
<evidence type="ECO:0000256" key="2">
    <source>
        <dbReference type="ARBA" id="ARBA00022977"/>
    </source>
</evidence>
<accession>A0ABX2S4D2</accession>
<evidence type="ECO:0000256" key="3">
    <source>
        <dbReference type="ARBA" id="ARBA00023002"/>
    </source>
</evidence>
<reference evidence="8 9" key="1">
    <citation type="submission" date="2020-07" db="EMBL/GenBank/DDBJ databases">
        <title>Sequencing the genomes of 1000 actinobacteria strains.</title>
        <authorList>
            <person name="Klenk H.-P."/>
        </authorList>
    </citation>
    <scope>NUCLEOTIDE SEQUENCE [LARGE SCALE GENOMIC DNA]</scope>
    <source>
        <strain evidence="8 9">DSM 45117</strain>
    </source>
</reference>
<dbReference type="NCBIfam" id="TIGR02352">
    <property type="entry name" value="thiamin_ThiO"/>
    <property type="match status" value="1"/>
</dbReference>
<dbReference type="PROSITE" id="PS51257">
    <property type="entry name" value="PROKAR_LIPOPROTEIN"/>
    <property type="match status" value="1"/>
</dbReference>
<dbReference type="InterPro" id="IPR012727">
    <property type="entry name" value="Gly_oxidase_ThiO"/>
</dbReference>
<keyword evidence="9" id="KW-1185">Reference proteome</keyword>
<dbReference type="PANTHER" id="PTHR13847:SF289">
    <property type="entry name" value="GLYCINE OXIDASE"/>
    <property type="match status" value="1"/>
</dbReference>
<dbReference type="InterPro" id="IPR006076">
    <property type="entry name" value="FAD-dep_OxRdtase"/>
</dbReference>
<dbReference type="PANTHER" id="PTHR13847">
    <property type="entry name" value="SARCOSINE DEHYDROGENASE-RELATED"/>
    <property type="match status" value="1"/>
</dbReference>